<dbReference type="PROSITE" id="PS00156">
    <property type="entry name" value="OMPDECASE"/>
    <property type="match status" value="1"/>
</dbReference>
<keyword evidence="9" id="KW-0057">Aromatic amino acid biosynthesis</keyword>
<proteinExistence type="inferred from homology"/>
<feature type="region of interest" description="Disordered" evidence="15">
    <location>
        <begin position="256"/>
        <end position="293"/>
    </location>
</feature>
<dbReference type="Pfam" id="PF00697">
    <property type="entry name" value="PRAI"/>
    <property type="match status" value="1"/>
</dbReference>
<feature type="active site" description="For OMPdecase activity" evidence="12">
    <location>
        <position position="66"/>
    </location>
</feature>
<evidence type="ECO:0000256" key="6">
    <source>
        <dbReference type="ARBA" id="ARBA00022793"/>
    </source>
</evidence>
<dbReference type="InterPro" id="IPR018089">
    <property type="entry name" value="OMPdecase_AS"/>
</dbReference>
<evidence type="ECO:0000256" key="8">
    <source>
        <dbReference type="ARBA" id="ARBA00022975"/>
    </source>
</evidence>
<evidence type="ECO:0000256" key="12">
    <source>
        <dbReference type="PIRSR" id="PIRSR614732-1"/>
    </source>
</evidence>
<feature type="binding site" evidence="13">
    <location>
        <position position="186"/>
    </location>
    <ligand>
        <name>substrate</name>
    </ligand>
</feature>
<feature type="binding site" evidence="13">
    <location>
        <position position="216"/>
    </location>
    <ligand>
        <name>substrate</name>
    </ligand>
</feature>
<feature type="binding site" evidence="13">
    <location>
        <position position="215"/>
    </location>
    <ligand>
        <name>substrate</name>
    </ligand>
</feature>
<feature type="compositionally biased region" description="Pro residues" evidence="15">
    <location>
        <begin position="281"/>
        <end position="292"/>
    </location>
</feature>
<feature type="transmembrane region" description="Helical" evidence="16">
    <location>
        <begin position="340"/>
        <end position="360"/>
    </location>
</feature>
<feature type="binding site" evidence="13">
    <location>
        <position position="35"/>
    </location>
    <ligand>
        <name>substrate</name>
    </ligand>
</feature>
<dbReference type="InterPro" id="IPR013785">
    <property type="entry name" value="Aldolase_TIM"/>
</dbReference>
<dbReference type="GO" id="GO:0005829">
    <property type="term" value="C:cytosol"/>
    <property type="evidence" value="ECO:0007669"/>
    <property type="project" value="TreeGrafter"/>
</dbReference>
<evidence type="ECO:0000256" key="16">
    <source>
        <dbReference type="SAM" id="Phobius"/>
    </source>
</evidence>
<feature type="transmembrane region" description="Helical" evidence="16">
    <location>
        <begin position="512"/>
        <end position="539"/>
    </location>
</feature>
<dbReference type="FunFam" id="3.20.20.70:FF:000015">
    <property type="entry name" value="Orotidine 5'-phosphate decarboxylase"/>
    <property type="match status" value="1"/>
</dbReference>
<accession>A0A812YMY2</accession>
<dbReference type="InterPro" id="IPR011060">
    <property type="entry name" value="RibuloseP-bd_barrel"/>
</dbReference>
<comment type="similarity">
    <text evidence="14">Belongs to the OMP decarboxylase family.</text>
</comment>
<keyword evidence="19" id="KW-1185">Reference proteome</keyword>
<keyword evidence="10" id="KW-0413">Isomerase</keyword>
<comment type="subunit">
    <text evidence="3">Homodimer.</text>
</comment>
<dbReference type="GO" id="GO:0000162">
    <property type="term" value="P:L-tryptophan biosynthetic process"/>
    <property type="evidence" value="ECO:0007669"/>
    <property type="project" value="UniProtKB-UniPathway"/>
</dbReference>
<evidence type="ECO:0000256" key="10">
    <source>
        <dbReference type="ARBA" id="ARBA00023235"/>
    </source>
</evidence>
<organism evidence="18 19">
    <name type="scientific">Symbiodinium necroappetens</name>
    <dbReference type="NCBI Taxonomy" id="1628268"/>
    <lineage>
        <taxon>Eukaryota</taxon>
        <taxon>Sar</taxon>
        <taxon>Alveolata</taxon>
        <taxon>Dinophyceae</taxon>
        <taxon>Suessiales</taxon>
        <taxon>Symbiodiniaceae</taxon>
        <taxon>Symbiodinium</taxon>
    </lineage>
</organism>
<dbReference type="HAMAP" id="MF_00135">
    <property type="entry name" value="PRAI"/>
    <property type="match status" value="1"/>
</dbReference>
<dbReference type="AlphaFoldDB" id="A0A812YMY2"/>
<evidence type="ECO:0000256" key="15">
    <source>
        <dbReference type="SAM" id="MobiDB-lite"/>
    </source>
</evidence>
<keyword evidence="6 14" id="KW-0210">Decarboxylase</keyword>
<evidence type="ECO:0000256" key="1">
    <source>
        <dbReference type="ARBA" id="ARBA00004664"/>
    </source>
</evidence>
<evidence type="ECO:0000256" key="4">
    <source>
        <dbReference type="ARBA" id="ARBA00021923"/>
    </source>
</evidence>
<evidence type="ECO:0000256" key="9">
    <source>
        <dbReference type="ARBA" id="ARBA00023141"/>
    </source>
</evidence>
<dbReference type="PANTHER" id="PTHR32119">
    <property type="entry name" value="OROTIDINE 5'-PHOSPHATE DECARBOXYLASE"/>
    <property type="match status" value="1"/>
</dbReference>
<evidence type="ECO:0000313" key="19">
    <source>
        <dbReference type="Proteomes" id="UP000601435"/>
    </source>
</evidence>
<keyword evidence="8 14" id="KW-0665">Pyrimidine biosynthesis</keyword>
<evidence type="ECO:0000259" key="17">
    <source>
        <dbReference type="SMART" id="SM00934"/>
    </source>
</evidence>
<comment type="pathway">
    <text evidence="1">Amino-acid biosynthesis; L-tryptophan biosynthesis; L-tryptophan from chorismate: step 3/5.</text>
</comment>
<evidence type="ECO:0000256" key="14">
    <source>
        <dbReference type="RuleBase" id="RU000512"/>
    </source>
</evidence>
<dbReference type="NCBIfam" id="NF001273">
    <property type="entry name" value="PRK00230.1"/>
    <property type="match status" value="1"/>
</dbReference>
<evidence type="ECO:0000256" key="3">
    <source>
        <dbReference type="ARBA" id="ARBA00011738"/>
    </source>
</evidence>
<dbReference type="CDD" id="cd04725">
    <property type="entry name" value="OMP_decarboxylase_like"/>
    <property type="match status" value="1"/>
</dbReference>
<dbReference type="GO" id="GO:0004640">
    <property type="term" value="F:phosphoribosylanthranilate isomerase activity"/>
    <property type="evidence" value="ECO:0007669"/>
    <property type="project" value="InterPro"/>
</dbReference>
<dbReference type="UniPathway" id="UPA00070">
    <property type="reaction ID" value="UER00120"/>
</dbReference>
<dbReference type="GO" id="GO:0006207">
    <property type="term" value="P:'de novo' pyrimidine nucleobase biosynthetic process"/>
    <property type="evidence" value="ECO:0007669"/>
    <property type="project" value="InterPro"/>
</dbReference>
<dbReference type="EMBL" id="CAJNJA010042457">
    <property type="protein sequence ID" value="CAE7784150.1"/>
    <property type="molecule type" value="Genomic_DNA"/>
</dbReference>
<dbReference type="NCBIfam" id="NF002295">
    <property type="entry name" value="PRK01222.1-1"/>
    <property type="match status" value="1"/>
</dbReference>
<feature type="transmembrane region" description="Helical" evidence="16">
    <location>
        <begin position="466"/>
        <end position="492"/>
    </location>
</feature>
<dbReference type="GO" id="GO:0044205">
    <property type="term" value="P:'de novo' UMP biosynthetic process"/>
    <property type="evidence" value="ECO:0007669"/>
    <property type="project" value="UniProtKB-UniPathway"/>
</dbReference>
<dbReference type="Gene3D" id="3.20.20.70">
    <property type="entry name" value="Aldolase class I"/>
    <property type="match status" value="2"/>
</dbReference>
<feature type="transmembrane region" description="Helical" evidence="16">
    <location>
        <begin position="381"/>
        <end position="405"/>
    </location>
</feature>
<dbReference type="NCBIfam" id="TIGR01740">
    <property type="entry name" value="pyrF"/>
    <property type="match status" value="1"/>
</dbReference>
<dbReference type="OrthoDB" id="10262284at2759"/>
<evidence type="ECO:0000256" key="13">
    <source>
        <dbReference type="PIRSR" id="PIRSR614732-2"/>
    </source>
</evidence>
<dbReference type="Proteomes" id="UP000601435">
    <property type="component" value="Unassembled WGS sequence"/>
</dbReference>
<feature type="binding site" evidence="13">
    <location>
        <position position="13"/>
    </location>
    <ligand>
        <name>substrate</name>
    </ligand>
</feature>
<dbReference type="CDD" id="cd00405">
    <property type="entry name" value="PRAI"/>
    <property type="match status" value="1"/>
</dbReference>
<keyword evidence="5" id="KW-0028">Amino-acid biosynthesis</keyword>
<evidence type="ECO:0000256" key="11">
    <source>
        <dbReference type="ARBA" id="ARBA00023239"/>
    </source>
</evidence>
<name>A0A812YMY2_9DINO</name>
<feature type="binding site" evidence="13">
    <location>
        <position position="125"/>
    </location>
    <ligand>
        <name>substrate</name>
    </ligand>
</feature>
<evidence type="ECO:0000313" key="18">
    <source>
        <dbReference type="EMBL" id="CAE7784150.1"/>
    </source>
</evidence>
<feature type="active site" description="For OMPdecase activity" evidence="12">
    <location>
        <position position="63"/>
    </location>
</feature>
<feature type="binding site" evidence="13">
    <location>
        <position position="195"/>
    </location>
    <ligand>
        <name>substrate</name>
    </ligand>
</feature>
<comment type="caution">
    <text evidence="18">The sequence shown here is derived from an EMBL/GenBank/DDBJ whole genome shotgun (WGS) entry which is preliminary data.</text>
</comment>
<keyword evidence="16" id="KW-0812">Transmembrane</keyword>
<dbReference type="GO" id="GO:0004590">
    <property type="term" value="F:orotidine-5'-phosphate decarboxylase activity"/>
    <property type="evidence" value="ECO:0007669"/>
    <property type="project" value="UniProtKB-EC"/>
</dbReference>
<sequence>MTAAREKLFVALDTQDLGRAQRLAEALRGRVGGLKLGKEFFTAHGPDGVRAAAGGEPLFLDLKFHDIPNTVAGALRAAAHLRPAIVNLHASGGRAMMTAAAEAVREATEDLGHARPWLIAVTVLTSLDEADLAEVGQSGPAADQVLRLARLAQDCGLDGVVCSPREIALLRAACGPDFKLVVPGIRPAWAAAGDQKRITTPAEALAAGADVLVVGRPVTAAPEPAAAVERLAGARRPAPDIPVATAYLRGCPPRRRRAAAAVPPQPDPAGARPAMTDSFSSPPPSSEPPPGPVALLPVGRTVADAYRFTLQHVGQVLVAALLPFTLSLTMSLLGAGLGGALGFVATLVDVFAYAIFAVAWHRALLVGEPPRVLPQLGGRQLRFWLMSLLLVLIVTLLVGLPAMALSGLAAGGGGGPALGLIVIPLVLLAGYVAARFSFVFPAAAVDERFGLAESWRTTAGNAWRLIGAYLLALFPMIAVVFLLMVVGGSLLGLGGMMGGPGGMGPGGGAPGIGGPAGVVFIALMAVVNYIFAAVFVSLLSLAFRTCTGWVPDSGQAPPAAGPGPGMRMSVDAKICGLSTPDALAAAVAGGARWIGLVFYPRSPRAVSVEQAAALTAGLGPQVETVALLVDPDDALVERVVRGLRPGLLQLHGAESVRRVAEIRSRWETPVMKVIKVARAEDLEPAAAYEPVADRLLFDAKPPATLANALPGGNAVSFDWRLLAGRRWQRPWMLSGGLTLDNVKEAVHISGAPAVDVSSGVETAPGAKSPEKIRAFLELCGAL</sequence>
<dbReference type="SUPFAM" id="SSF51366">
    <property type="entry name" value="Ribulose-phoshate binding barrel"/>
    <property type="match status" value="2"/>
</dbReference>
<keyword evidence="16" id="KW-1133">Transmembrane helix</keyword>
<gene>
    <name evidence="18" type="primary">pyrF</name>
    <name evidence="18" type="ORF">SNEC2469_LOCUS22998</name>
</gene>
<dbReference type="HAMAP" id="MF_01200_B">
    <property type="entry name" value="OMPdecase_type1_B"/>
    <property type="match status" value="1"/>
</dbReference>
<dbReference type="InterPro" id="IPR001754">
    <property type="entry name" value="OMPdeCOase_dom"/>
</dbReference>
<dbReference type="InterPro" id="IPR047596">
    <property type="entry name" value="OMPdecase_bac"/>
</dbReference>
<dbReference type="PANTHER" id="PTHR32119:SF2">
    <property type="entry name" value="OROTIDINE 5'-PHOSPHATE DECARBOXYLASE"/>
    <property type="match status" value="1"/>
</dbReference>
<evidence type="ECO:0000256" key="5">
    <source>
        <dbReference type="ARBA" id="ARBA00022605"/>
    </source>
</evidence>
<dbReference type="UniPathway" id="UPA00035">
    <property type="reaction ID" value="UER00042"/>
</dbReference>
<dbReference type="SMART" id="SM00934">
    <property type="entry name" value="OMPdecase"/>
    <property type="match status" value="1"/>
</dbReference>
<reference evidence="18" key="1">
    <citation type="submission" date="2021-02" db="EMBL/GenBank/DDBJ databases">
        <authorList>
            <person name="Dougan E. K."/>
            <person name="Rhodes N."/>
            <person name="Thang M."/>
            <person name="Chan C."/>
        </authorList>
    </citation>
    <scope>NUCLEOTIDE SEQUENCE</scope>
</reference>
<dbReference type="Pfam" id="PF00215">
    <property type="entry name" value="OMPdecase"/>
    <property type="match status" value="1"/>
</dbReference>
<keyword evidence="16" id="KW-0472">Membrane</keyword>
<evidence type="ECO:0000256" key="7">
    <source>
        <dbReference type="ARBA" id="ARBA00022822"/>
    </source>
</evidence>
<feature type="transmembrane region" description="Helical" evidence="16">
    <location>
        <begin position="417"/>
        <end position="445"/>
    </location>
</feature>
<dbReference type="EC" id="4.1.1.23" evidence="14"/>
<feature type="active site" description="For OMPdecase activity" evidence="12">
    <location>
        <position position="61"/>
    </location>
</feature>
<feature type="domain" description="Orotidine 5'-phosphate decarboxylase" evidence="17">
    <location>
        <begin position="7"/>
        <end position="231"/>
    </location>
</feature>
<comment type="pathway">
    <text evidence="2 14">Pyrimidine metabolism; UMP biosynthesis via de novo pathway; UMP from orotate: step 2/2.</text>
</comment>
<comment type="catalytic activity">
    <reaction evidence="14">
        <text>orotidine 5'-phosphate + H(+) = UMP + CO2</text>
        <dbReference type="Rhea" id="RHEA:11596"/>
        <dbReference type="ChEBI" id="CHEBI:15378"/>
        <dbReference type="ChEBI" id="CHEBI:16526"/>
        <dbReference type="ChEBI" id="CHEBI:57538"/>
        <dbReference type="ChEBI" id="CHEBI:57865"/>
        <dbReference type="EC" id="4.1.1.23"/>
    </reaction>
</comment>
<keyword evidence="11 14" id="KW-0456">Lyase</keyword>
<keyword evidence="7" id="KW-0822">Tryptophan biosynthesis</keyword>
<evidence type="ECO:0000256" key="2">
    <source>
        <dbReference type="ARBA" id="ARBA00004861"/>
    </source>
</evidence>
<feature type="transmembrane region" description="Helical" evidence="16">
    <location>
        <begin position="316"/>
        <end position="334"/>
    </location>
</feature>
<dbReference type="InterPro" id="IPR014732">
    <property type="entry name" value="OMPdecase"/>
</dbReference>
<protein>
    <recommendedName>
        <fullName evidence="4 14">Orotidine 5'-phosphate decarboxylase</fullName>
        <ecNumber evidence="14">4.1.1.23</ecNumber>
    </recommendedName>
</protein>
<dbReference type="InterPro" id="IPR001240">
    <property type="entry name" value="PRAI_dom"/>
</dbReference>